<dbReference type="GO" id="GO:0016740">
    <property type="term" value="F:transferase activity"/>
    <property type="evidence" value="ECO:0007669"/>
    <property type="project" value="UniProtKB-KW"/>
</dbReference>
<dbReference type="Pfam" id="PF00535">
    <property type="entry name" value="Glycos_transf_2"/>
    <property type="match status" value="1"/>
</dbReference>
<evidence type="ECO:0000313" key="2">
    <source>
        <dbReference type="EMBL" id="QQG45432.1"/>
    </source>
</evidence>
<dbReference type="EMBL" id="CP066690">
    <property type="protein sequence ID" value="QQG45432.1"/>
    <property type="molecule type" value="Genomic_DNA"/>
</dbReference>
<evidence type="ECO:0000313" key="3">
    <source>
        <dbReference type="Proteomes" id="UP000595618"/>
    </source>
</evidence>
<dbReference type="Proteomes" id="UP000595618">
    <property type="component" value="Chromosome"/>
</dbReference>
<evidence type="ECO:0000259" key="1">
    <source>
        <dbReference type="Pfam" id="PF00535"/>
    </source>
</evidence>
<dbReference type="InterPro" id="IPR001173">
    <property type="entry name" value="Glyco_trans_2-like"/>
</dbReference>
<protein>
    <submittedName>
        <fullName evidence="2">Glycosyltransferase</fullName>
    </submittedName>
</protein>
<organism evidence="2 3">
    <name type="scientific">Candidatus Sungiibacteriota bacterium</name>
    <dbReference type="NCBI Taxonomy" id="2750080"/>
    <lineage>
        <taxon>Bacteria</taxon>
        <taxon>Candidatus Sungiibacteriota</taxon>
    </lineage>
</organism>
<keyword evidence="2" id="KW-0808">Transferase</keyword>
<dbReference type="InterPro" id="IPR029044">
    <property type="entry name" value="Nucleotide-diphossugar_trans"/>
</dbReference>
<reference evidence="2 3" key="1">
    <citation type="submission" date="2020-07" db="EMBL/GenBank/DDBJ databases">
        <title>Huge and variable diversity of episymbiotic CPR bacteria and DPANN archaea in groundwater ecosystems.</title>
        <authorList>
            <person name="He C.Y."/>
            <person name="Keren R."/>
            <person name="Whittaker M."/>
            <person name="Farag I.F."/>
            <person name="Doudna J."/>
            <person name="Cate J.H.D."/>
            <person name="Banfield J.F."/>
        </authorList>
    </citation>
    <scope>NUCLEOTIDE SEQUENCE [LARGE SCALE GENOMIC DNA]</scope>
    <source>
        <strain evidence="2">NC_groundwater_541_Ag_S-0.1um_46_50</strain>
    </source>
</reference>
<dbReference type="AlphaFoldDB" id="A0A7T5RJT4"/>
<dbReference type="PANTHER" id="PTHR43685">
    <property type="entry name" value="GLYCOSYLTRANSFERASE"/>
    <property type="match status" value="1"/>
</dbReference>
<sequence>MSFKNSVVKTTAEKYTFDAYSPKRVSFFIITKNRAEYLARALEGAKKFIGPQDELIVIDGDSVDHTGEVAARYRDLIDVFISEPDTCGQEAQNKAILLARGKFLKPLMDDDIYHPEGVKQAIKALEAHPEIDLLICGGTKERNGVITEYCVPPGVNYGKSVEDVFRYKGAAEVGWFFRRDALVRSAMLFPESPNADNGFVLEFIKKGMVVKFCRLNTFHHFIYDHSMVVINSKGHLADSRRLVKEYCSPWFYLKYRLRNLDRELPFLARPWKIFKKSWDFVRHGSAETGKLRQPVLWDGGFS</sequence>
<dbReference type="InterPro" id="IPR050834">
    <property type="entry name" value="Glycosyltransf_2"/>
</dbReference>
<dbReference type="SUPFAM" id="SSF53448">
    <property type="entry name" value="Nucleotide-diphospho-sugar transferases"/>
    <property type="match status" value="1"/>
</dbReference>
<feature type="domain" description="Glycosyltransferase 2-like" evidence="1">
    <location>
        <begin position="26"/>
        <end position="131"/>
    </location>
</feature>
<accession>A0A7T5RJT4</accession>
<dbReference type="PANTHER" id="PTHR43685:SF2">
    <property type="entry name" value="GLYCOSYLTRANSFERASE 2-LIKE DOMAIN-CONTAINING PROTEIN"/>
    <property type="match status" value="1"/>
</dbReference>
<name>A0A7T5RJT4_9BACT</name>
<dbReference type="Gene3D" id="3.90.550.10">
    <property type="entry name" value="Spore Coat Polysaccharide Biosynthesis Protein SpsA, Chain A"/>
    <property type="match status" value="1"/>
</dbReference>
<proteinExistence type="predicted"/>
<gene>
    <name evidence="2" type="ORF">HYW89_00645</name>
</gene>